<evidence type="ECO:0000256" key="6">
    <source>
        <dbReference type="ARBA" id="ARBA00023136"/>
    </source>
</evidence>
<name>A0ABY4WHN0_9BACL</name>
<organism evidence="9 10">
    <name type="scientific">Brevibacillus ruminantium</name>
    <dbReference type="NCBI Taxonomy" id="2950604"/>
    <lineage>
        <taxon>Bacteria</taxon>
        <taxon>Bacillati</taxon>
        <taxon>Bacillota</taxon>
        <taxon>Bacilli</taxon>
        <taxon>Bacillales</taxon>
        <taxon>Paenibacillaceae</taxon>
        <taxon>Brevibacillus</taxon>
    </lineage>
</organism>
<gene>
    <name evidence="9" type="ORF">NDK47_04825</name>
</gene>
<protein>
    <submittedName>
        <fullName evidence="9">ABC transporter permease</fullName>
    </submittedName>
</protein>
<dbReference type="PANTHER" id="PTHR30450">
    <property type="entry name" value="ABC TRANSPORTER PERMEASE"/>
    <property type="match status" value="1"/>
</dbReference>
<reference evidence="9" key="1">
    <citation type="submission" date="2022-06" db="EMBL/GenBank/DDBJ databases">
        <title>Genome sequencing of Brevibacillus sp. BB3-R1.</title>
        <authorList>
            <person name="Heo J."/>
            <person name="Lee D."/>
            <person name="Won M."/>
            <person name="Han B.-H."/>
            <person name="Hong S.-B."/>
            <person name="Kwon S.-W."/>
        </authorList>
    </citation>
    <scope>NUCLEOTIDE SEQUENCE</scope>
    <source>
        <strain evidence="9">BB3-R1</strain>
    </source>
</reference>
<dbReference type="RefSeq" id="WP_251873735.1">
    <property type="nucleotide sequence ID" value="NZ_CP098755.1"/>
</dbReference>
<dbReference type="EMBL" id="CP098755">
    <property type="protein sequence ID" value="USG66627.1"/>
    <property type="molecule type" value="Genomic_DNA"/>
</dbReference>
<evidence type="ECO:0000313" key="10">
    <source>
        <dbReference type="Proteomes" id="UP001056500"/>
    </source>
</evidence>
<evidence type="ECO:0000313" key="9">
    <source>
        <dbReference type="EMBL" id="USG66627.1"/>
    </source>
</evidence>
<keyword evidence="4 7" id="KW-0812">Transmembrane</keyword>
<dbReference type="PROSITE" id="PS50928">
    <property type="entry name" value="ABC_TM1"/>
    <property type="match status" value="1"/>
</dbReference>
<comment type="subcellular location">
    <subcellularLocation>
        <location evidence="1 7">Cell membrane</location>
        <topology evidence="1 7">Multi-pass membrane protein</topology>
    </subcellularLocation>
</comment>
<dbReference type="InterPro" id="IPR035906">
    <property type="entry name" value="MetI-like_sf"/>
</dbReference>
<evidence type="ECO:0000256" key="2">
    <source>
        <dbReference type="ARBA" id="ARBA00022448"/>
    </source>
</evidence>
<dbReference type="Gene3D" id="1.10.3720.10">
    <property type="entry name" value="MetI-like"/>
    <property type="match status" value="1"/>
</dbReference>
<keyword evidence="6 7" id="KW-0472">Membrane</keyword>
<keyword evidence="2 7" id="KW-0813">Transport</keyword>
<feature type="transmembrane region" description="Helical" evidence="7">
    <location>
        <begin position="145"/>
        <end position="166"/>
    </location>
</feature>
<keyword evidence="3" id="KW-1003">Cell membrane</keyword>
<evidence type="ECO:0000256" key="3">
    <source>
        <dbReference type="ARBA" id="ARBA00022475"/>
    </source>
</evidence>
<keyword evidence="10" id="KW-1185">Reference proteome</keyword>
<evidence type="ECO:0000256" key="7">
    <source>
        <dbReference type="RuleBase" id="RU363032"/>
    </source>
</evidence>
<feature type="domain" description="ABC transmembrane type-1" evidence="8">
    <location>
        <begin position="12"/>
        <end position="204"/>
    </location>
</feature>
<accession>A0ABY4WHN0</accession>
<sequence>MEVSSDQIIQAVSETLYMVSVSLVFATLIGLPLGILLVVTRKGHILENQALFSALNPVINVLRSVPFIILLVAIIPFTRLIVGTSIGTTAAIVPLVIYTGPYIARLVENSLLDVDAGIIEAAEAMGATPMQIIFRFLIPESLGSLVLSITTATIGLIGATAMAGAVGGGGIGDLAITYGYQRFSTVTIIATVIILVVLVQAIQSLGNVLARKIRRHG</sequence>
<dbReference type="Pfam" id="PF00528">
    <property type="entry name" value="BPD_transp_1"/>
    <property type="match status" value="1"/>
</dbReference>
<proteinExistence type="inferred from homology"/>
<evidence type="ECO:0000256" key="4">
    <source>
        <dbReference type="ARBA" id="ARBA00022692"/>
    </source>
</evidence>
<feature type="transmembrane region" description="Helical" evidence="7">
    <location>
        <begin position="80"/>
        <end position="98"/>
    </location>
</feature>
<dbReference type="InterPro" id="IPR051322">
    <property type="entry name" value="AA_ABC_Transporter_Permease"/>
</dbReference>
<comment type="similarity">
    <text evidence="7">Belongs to the binding-protein-dependent transport system permease family.</text>
</comment>
<dbReference type="SUPFAM" id="SSF161098">
    <property type="entry name" value="MetI-like"/>
    <property type="match status" value="1"/>
</dbReference>
<dbReference type="PANTHER" id="PTHR30450:SF14">
    <property type="entry name" value="TRANSPORTER, PERMEASE PROTEIN, PUTATIVE-RELATED"/>
    <property type="match status" value="1"/>
</dbReference>
<feature type="transmembrane region" description="Helical" evidence="7">
    <location>
        <begin position="16"/>
        <end position="39"/>
    </location>
</feature>
<evidence type="ECO:0000256" key="5">
    <source>
        <dbReference type="ARBA" id="ARBA00022989"/>
    </source>
</evidence>
<evidence type="ECO:0000259" key="8">
    <source>
        <dbReference type="PROSITE" id="PS50928"/>
    </source>
</evidence>
<evidence type="ECO:0000256" key="1">
    <source>
        <dbReference type="ARBA" id="ARBA00004651"/>
    </source>
</evidence>
<feature type="transmembrane region" description="Helical" evidence="7">
    <location>
        <begin position="51"/>
        <end position="74"/>
    </location>
</feature>
<dbReference type="InterPro" id="IPR000515">
    <property type="entry name" value="MetI-like"/>
</dbReference>
<dbReference type="NCBIfam" id="NF008049">
    <property type="entry name" value="PRK10782.1"/>
    <property type="match status" value="1"/>
</dbReference>
<keyword evidence="5 7" id="KW-1133">Transmembrane helix</keyword>
<dbReference type="CDD" id="cd06261">
    <property type="entry name" value="TM_PBP2"/>
    <property type="match status" value="1"/>
</dbReference>
<dbReference type="Proteomes" id="UP001056500">
    <property type="component" value="Chromosome"/>
</dbReference>
<feature type="transmembrane region" description="Helical" evidence="7">
    <location>
        <begin position="186"/>
        <end position="210"/>
    </location>
</feature>